<dbReference type="PROSITE" id="PS01282">
    <property type="entry name" value="BIR_REPEAT_1"/>
    <property type="match status" value="1"/>
</dbReference>
<evidence type="ECO:0000313" key="3">
    <source>
        <dbReference type="EMBL" id="CAB3367250.1"/>
    </source>
</evidence>
<dbReference type="Proteomes" id="UP000494165">
    <property type="component" value="Unassembled WGS sequence"/>
</dbReference>
<dbReference type="InterPro" id="IPR050784">
    <property type="entry name" value="IAP"/>
</dbReference>
<feature type="region of interest" description="Disordered" evidence="2">
    <location>
        <begin position="1"/>
        <end position="82"/>
    </location>
</feature>
<sequence length="429" mass="49067">MKSFRPTLAEDEPRPKELMSVELDSMVSHSEESREQHGERVTPPGSPPRRLFGRCESAESSSSTDSSSGVSSGSPSPPPSIPETSWDLRLNLKSALHRMLTFPVNLDLKLRLDIASLACVGFFWRDGRLECFKCGLQEGIIGWQDLTRHEIQIKHYDCTHPSESDIPETRRSTFYHYEAHRFLSFYQNRGWDCAFVQPAELAKNGFYYTGRGDVCKCHFCKLEVNNWEAGDTPAGEHQKWNKDCPFLMGRPVGNFELGCEVVQKRETRPGLEIRPFARAENDQRPCLKPDIIPRTLNGDHCVYPEMKSEEARLKSFTNWPADKKQKPKDLAEAGFFYRGDGDECICFDCGGGLTGWEDKDEPWVMHAKWFSECTYLRKQQSSSFITAVNRVHKPILSLKDFQEALKRTSEELEQRKKLAELNLNSQPVC</sequence>
<accession>A0A8S1CGE4</accession>
<evidence type="ECO:0000256" key="2">
    <source>
        <dbReference type="SAM" id="MobiDB-lite"/>
    </source>
</evidence>
<dbReference type="PROSITE" id="PS50143">
    <property type="entry name" value="BIR_REPEAT_2"/>
    <property type="match status" value="2"/>
</dbReference>
<dbReference type="Gene3D" id="1.10.1170.10">
    <property type="entry name" value="Inhibitor Of Apoptosis Protein (2mihbC-IAP-1), Chain A"/>
    <property type="match status" value="2"/>
</dbReference>
<keyword evidence="4" id="KW-1185">Reference proteome</keyword>
<dbReference type="GO" id="GO:0051726">
    <property type="term" value="P:regulation of cell cycle"/>
    <property type="evidence" value="ECO:0007669"/>
    <property type="project" value="TreeGrafter"/>
</dbReference>
<dbReference type="PANTHER" id="PTHR10044">
    <property type="entry name" value="INHIBITOR OF APOPTOSIS"/>
    <property type="match status" value="1"/>
</dbReference>
<organism evidence="3 4">
    <name type="scientific">Cloeon dipterum</name>
    <dbReference type="NCBI Taxonomy" id="197152"/>
    <lineage>
        <taxon>Eukaryota</taxon>
        <taxon>Metazoa</taxon>
        <taxon>Ecdysozoa</taxon>
        <taxon>Arthropoda</taxon>
        <taxon>Hexapoda</taxon>
        <taxon>Insecta</taxon>
        <taxon>Pterygota</taxon>
        <taxon>Palaeoptera</taxon>
        <taxon>Ephemeroptera</taxon>
        <taxon>Pisciforma</taxon>
        <taxon>Baetidae</taxon>
        <taxon>Cloeon</taxon>
    </lineage>
</organism>
<dbReference type="GO" id="GO:0006915">
    <property type="term" value="P:apoptotic process"/>
    <property type="evidence" value="ECO:0007669"/>
    <property type="project" value="UniProtKB-KW"/>
</dbReference>
<reference evidence="3 4" key="1">
    <citation type="submission" date="2020-04" db="EMBL/GenBank/DDBJ databases">
        <authorList>
            <person name="Alioto T."/>
            <person name="Alioto T."/>
            <person name="Gomez Garrido J."/>
        </authorList>
    </citation>
    <scope>NUCLEOTIDE SEQUENCE [LARGE SCALE GENOMIC DNA]</scope>
</reference>
<dbReference type="CDD" id="cd00022">
    <property type="entry name" value="BIR"/>
    <property type="match status" value="2"/>
</dbReference>
<dbReference type="Pfam" id="PF00653">
    <property type="entry name" value="BIR"/>
    <property type="match status" value="2"/>
</dbReference>
<proteinExistence type="predicted"/>
<dbReference type="GO" id="GO:0005634">
    <property type="term" value="C:nucleus"/>
    <property type="evidence" value="ECO:0007669"/>
    <property type="project" value="TreeGrafter"/>
</dbReference>
<gene>
    <name evidence="3" type="ORF">CLODIP_2_CD04298</name>
</gene>
<dbReference type="InterPro" id="IPR001370">
    <property type="entry name" value="BIR_rpt"/>
</dbReference>
<dbReference type="GO" id="GO:0005737">
    <property type="term" value="C:cytoplasm"/>
    <property type="evidence" value="ECO:0007669"/>
    <property type="project" value="TreeGrafter"/>
</dbReference>
<evidence type="ECO:0000256" key="1">
    <source>
        <dbReference type="ARBA" id="ARBA00022703"/>
    </source>
</evidence>
<evidence type="ECO:0000313" key="4">
    <source>
        <dbReference type="Proteomes" id="UP000494165"/>
    </source>
</evidence>
<dbReference type="SUPFAM" id="SSF57924">
    <property type="entry name" value="Inhibitor of apoptosis (IAP) repeat"/>
    <property type="match status" value="2"/>
</dbReference>
<dbReference type="SMART" id="SM00238">
    <property type="entry name" value="BIR"/>
    <property type="match status" value="2"/>
</dbReference>
<protein>
    <submittedName>
        <fullName evidence="3">Uncharacterized protein</fullName>
    </submittedName>
</protein>
<keyword evidence="1" id="KW-0053">Apoptosis</keyword>
<dbReference type="EMBL" id="CADEPI010000029">
    <property type="protein sequence ID" value="CAB3367250.1"/>
    <property type="molecule type" value="Genomic_DNA"/>
</dbReference>
<dbReference type="OrthoDB" id="5855668at2759"/>
<dbReference type="AlphaFoldDB" id="A0A8S1CGE4"/>
<feature type="compositionally biased region" description="Low complexity" evidence="2">
    <location>
        <begin position="58"/>
        <end position="74"/>
    </location>
</feature>
<dbReference type="PANTHER" id="PTHR10044:SF139">
    <property type="entry name" value="DEATH-ASSOCIATED INHIBITOR OF APOPTOSIS 2"/>
    <property type="match status" value="1"/>
</dbReference>
<comment type="caution">
    <text evidence="3">The sequence shown here is derived from an EMBL/GenBank/DDBJ whole genome shotgun (WGS) entry which is preliminary data.</text>
</comment>
<feature type="compositionally biased region" description="Basic and acidic residues" evidence="2">
    <location>
        <begin position="29"/>
        <end position="40"/>
    </location>
</feature>
<name>A0A8S1CGE4_9INSE</name>
<dbReference type="FunFam" id="1.10.1170.10:FF:000003">
    <property type="entry name" value="E3 ubiquitin-protein ligase XIAP"/>
    <property type="match status" value="1"/>
</dbReference>